<dbReference type="AlphaFoldDB" id="A0AAQ4ESQ1"/>
<dbReference type="Proteomes" id="UP001321473">
    <property type="component" value="Unassembled WGS sequence"/>
</dbReference>
<name>A0AAQ4ESQ1_AMBAM</name>
<organism evidence="2 3">
    <name type="scientific">Amblyomma americanum</name>
    <name type="common">Lone star tick</name>
    <dbReference type="NCBI Taxonomy" id="6943"/>
    <lineage>
        <taxon>Eukaryota</taxon>
        <taxon>Metazoa</taxon>
        <taxon>Ecdysozoa</taxon>
        <taxon>Arthropoda</taxon>
        <taxon>Chelicerata</taxon>
        <taxon>Arachnida</taxon>
        <taxon>Acari</taxon>
        <taxon>Parasitiformes</taxon>
        <taxon>Ixodida</taxon>
        <taxon>Ixodoidea</taxon>
        <taxon>Ixodidae</taxon>
        <taxon>Amblyomminae</taxon>
        <taxon>Amblyomma</taxon>
    </lineage>
</organism>
<gene>
    <name evidence="2" type="ORF">V5799_020928</name>
</gene>
<accession>A0AAQ4ESQ1</accession>
<proteinExistence type="predicted"/>
<evidence type="ECO:0000313" key="2">
    <source>
        <dbReference type="EMBL" id="KAK8777737.1"/>
    </source>
</evidence>
<feature type="region of interest" description="Disordered" evidence="1">
    <location>
        <begin position="1"/>
        <end position="21"/>
    </location>
</feature>
<reference evidence="2 3" key="1">
    <citation type="journal article" date="2023" name="Arcadia Sci">
        <title>De novo assembly of a long-read Amblyomma americanum tick genome.</title>
        <authorList>
            <person name="Chou S."/>
            <person name="Poskanzer K.E."/>
            <person name="Rollins M."/>
            <person name="Thuy-Boun P.S."/>
        </authorList>
    </citation>
    <scope>NUCLEOTIDE SEQUENCE [LARGE SCALE GENOMIC DNA]</scope>
    <source>
        <strain evidence="2">F_SG_1</strain>
        <tissue evidence="2">Salivary glands</tissue>
    </source>
</reference>
<keyword evidence="3" id="KW-1185">Reference proteome</keyword>
<evidence type="ECO:0000313" key="3">
    <source>
        <dbReference type="Proteomes" id="UP001321473"/>
    </source>
</evidence>
<sequence length="101" mass="11469">MRVHSGSIQERQSCAKHTRESLRHKPKLPYFNEASVPVFTASKKLQCDDLQIYTGLHYNSFKDVFGEIQHKPRDGEEPATTKSPMRWCTSIGQVILGSYGS</sequence>
<dbReference type="EMBL" id="JARKHS020011521">
    <property type="protein sequence ID" value="KAK8777737.1"/>
    <property type="molecule type" value="Genomic_DNA"/>
</dbReference>
<feature type="compositionally biased region" description="Polar residues" evidence="1">
    <location>
        <begin position="1"/>
        <end position="12"/>
    </location>
</feature>
<evidence type="ECO:0000256" key="1">
    <source>
        <dbReference type="SAM" id="MobiDB-lite"/>
    </source>
</evidence>
<protein>
    <submittedName>
        <fullName evidence="2">Uncharacterized protein</fullName>
    </submittedName>
</protein>
<comment type="caution">
    <text evidence="2">The sequence shown here is derived from an EMBL/GenBank/DDBJ whole genome shotgun (WGS) entry which is preliminary data.</text>
</comment>